<feature type="domain" description="ABC transmembrane type-1" evidence="14">
    <location>
        <begin position="759"/>
        <end position="1044"/>
    </location>
</feature>
<dbReference type="InterPro" id="IPR003439">
    <property type="entry name" value="ABC_transporter-like_ATP-bd"/>
</dbReference>
<feature type="transmembrane region" description="Helical" evidence="12">
    <location>
        <begin position="749"/>
        <end position="776"/>
    </location>
</feature>
<dbReference type="GO" id="GO:0005737">
    <property type="term" value="C:cytoplasm"/>
    <property type="evidence" value="ECO:0007669"/>
    <property type="project" value="UniProtKB-ARBA"/>
</dbReference>
<dbReference type="PROSITE" id="PS50929">
    <property type="entry name" value="ABC_TM1F"/>
    <property type="match status" value="2"/>
</dbReference>
<keyword evidence="10" id="KW-0325">Glycoprotein</keyword>
<feature type="transmembrane region" description="Helical" evidence="12">
    <location>
        <begin position="373"/>
        <end position="392"/>
    </location>
</feature>
<keyword evidence="3" id="KW-0813">Transport</keyword>
<evidence type="ECO:0000256" key="12">
    <source>
        <dbReference type="SAM" id="Phobius"/>
    </source>
</evidence>
<feature type="transmembrane region" description="Helical" evidence="12">
    <location>
        <begin position="214"/>
        <end position="233"/>
    </location>
</feature>
<dbReference type="SMART" id="SM00382">
    <property type="entry name" value="AAA"/>
    <property type="match status" value="2"/>
</dbReference>
<dbReference type="FunFam" id="3.40.50.300:FF:000240">
    <property type="entry name" value="ABC transporter B family member 20"/>
    <property type="match status" value="1"/>
</dbReference>
<dbReference type="GO" id="GO:0005524">
    <property type="term" value="F:ATP binding"/>
    <property type="evidence" value="ECO:0007669"/>
    <property type="project" value="UniProtKB-KW"/>
</dbReference>
<dbReference type="SUPFAM" id="SSF52540">
    <property type="entry name" value="P-loop containing nucleoside triphosphate hydrolases"/>
    <property type="match status" value="2"/>
</dbReference>
<dbReference type="PROSITE" id="PS50893">
    <property type="entry name" value="ABC_TRANSPORTER_2"/>
    <property type="match status" value="2"/>
</dbReference>
<evidence type="ECO:0000256" key="8">
    <source>
        <dbReference type="ARBA" id="ARBA00022989"/>
    </source>
</evidence>
<evidence type="ECO:0000256" key="2">
    <source>
        <dbReference type="ARBA" id="ARBA00007577"/>
    </source>
</evidence>
<evidence type="ECO:0000313" key="16">
    <source>
        <dbReference type="Proteomes" id="UP001530400"/>
    </source>
</evidence>
<name>A0ABD3P290_9STRA</name>
<keyword evidence="5" id="KW-0677">Repeat</keyword>
<feature type="transmembrane region" description="Helical" evidence="12">
    <location>
        <begin position="984"/>
        <end position="1009"/>
    </location>
</feature>
<proteinExistence type="inferred from homology"/>
<feature type="transmembrane region" description="Helical" evidence="12">
    <location>
        <begin position="318"/>
        <end position="341"/>
    </location>
</feature>
<feature type="domain" description="ABC transporter" evidence="13">
    <location>
        <begin position="1081"/>
        <end position="1323"/>
    </location>
</feature>
<feature type="domain" description="ABC transmembrane type-1" evidence="14">
    <location>
        <begin position="84"/>
        <end position="348"/>
    </location>
</feature>
<evidence type="ECO:0000256" key="5">
    <source>
        <dbReference type="ARBA" id="ARBA00022737"/>
    </source>
</evidence>
<dbReference type="InterPro" id="IPR003593">
    <property type="entry name" value="AAA+_ATPase"/>
</dbReference>
<evidence type="ECO:0000256" key="1">
    <source>
        <dbReference type="ARBA" id="ARBA00004141"/>
    </source>
</evidence>
<gene>
    <name evidence="15" type="ORF">ACHAWO_001910</name>
</gene>
<feature type="transmembrane region" description="Helical" evidence="12">
    <location>
        <begin position="137"/>
        <end position="162"/>
    </location>
</feature>
<keyword evidence="7" id="KW-0067">ATP-binding</keyword>
<dbReference type="Pfam" id="PF00005">
    <property type="entry name" value="ABC_tran"/>
    <property type="match status" value="2"/>
</dbReference>
<feature type="transmembrane region" description="Helical" evidence="12">
    <location>
        <begin position="84"/>
        <end position="106"/>
    </location>
</feature>
<evidence type="ECO:0000259" key="14">
    <source>
        <dbReference type="PROSITE" id="PS50929"/>
    </source>
</evidence>
<feature type="transmembrane region" description="Helical" evidence="12">
    <location>
        <begin position="1015"/>
        <end position="1033"/>
    </location>
</feature>
<evidence type="ECO:0000256" key="3">
    <source>
        <dbReference type="ARBA" id="ARBA00022448"/>
    </source>
</evidence>
<dbReference type="PANTHER" id="PTHR43394">
    <property type="entry name" value="ATP-DEPENDENT PERMEASE MDL1, MITOCHONDRIAL"/>
    <property type="match status" value="1"/>
</dbReference>
<dbReference type="InterPro" id="IPR027417">
    <property type="entry name" value="P-loop_NTPase"/>
</dbReference>
<keyword evidence="16" id="KW-1185">Reference proteome</keyword>
<dbReference type="GO" id="GO:0016020">
    <property type="term" value="C:membrane"/>
    <property type="evidence" value="ECO:0007669"/>
    <property type="project" value="UniProtKB-SubCell"/>
</dbReference>
<dbReference type="SUPFAM" id="SSF90123">
    <property type="entry name" value="ABC transporter transmembrane region"/>
    <property type="match status" value="2"/>
</dbReference>
<feature type="transmembrane region" description="Helical" evidence="12">
    <location>
        <begin position="239"/>
        <end position="261"/>
    </location>
</feature>
<dbReference type="Pfam" id="PF00664">
    <property type="entry name" value="ABC_membrane"/>
    <property type="match status" value="2"/>
</dbReference>
<feature type="region of interest" description="Disordered" evidence="11">
    <location>
        <begin position="698"/>
        <end position="721"/>
    </location>
</feature>
<dbReference type="EMBL" id="JALLPJ020000836">
    <property type="protein sequence ID" value="KAL3781634.1"/>
    <property type="molecule type" value="Genomic_DNA"/>
</dbReference>
<comment type="similarity">
    <text evidence="2">Belongs to the ABC transporter superfamily. ABCB family. Multidrug resistance exporter (TC 3.A.1.201) subfamily.</text>
</comment>
<dbReference type="Gene3D" id="3.40.50.300">
    <property type="entry name" value="P-loop containing nucleotide triphosphate hydrolases"/>
    <property type="match status" value="2"/>
</dbReference>
<dbReference type="FunFam" id="3.40.50.300:FF:000836">
    <property type="entry name" value="ABC transporter B family member 25"/>
    <property type="match status" value="1"/>
</dbReference>
<reference evidence="15 16" key="1">
    <citation type="submission" date="2024-10" db="EMBL/GenBank/DDBJ databases">
        <title>Updated reference genomes for cyclostephanoid diatoms.</title>
        <authorList>
            <person name="Roberts W.R."/>
            <person name="Alverson A.J."/>
        </authorList>
    </citation>
    <scope>NUCLEOTIDE SEQUENCE [LARGE SCALE GENOMIC DNA]</scope>
    <source>
        <strain evidence="15 16">AJA010-31</strain>
    </source>
</reference>
<dbReference type="PROSITE" id="PS00211">
    <property type="entry name" value="ABC_TRANSPORTER_1"/>
    <property type="match status" value="1"/>
</dbReference>
<keyword evidence="6" id="KW-0547">Nucleotide-binding</keyword>
<dbReference type="CDD" id="cd18577">
    <property type="entry name" value="ABC_6TM_Pgp_ABCB1_D1_like"/>
    <property type="match status" value="1"/>
</dbReference>
<evidence type="ECO:0000256" key="7">
    <source>
        <dbReference type="ARBA" id="ARBA00022840"/>
    </source>
</evidence>
<evidence type="ECO:0000256" key="4">
    <source>
        <dbReference type="ARBA" id="ARBA00022692"/>
    </source>
</evidence>
<evidence type="ECO:0000313" key="15">
    <source>
        <dbReference type="EMBL" id="KAL3781634.1"/>
    </source>
</evidence>
<sequence>MPVPRRQTPKVVVPKSTNEPPQTFYTSGLCAAGTTNPANSLIKAISVKHVEETTTFEPISTPQAQPKKVNFFALFHYSTTKEKAFLSFGTLMAAISGLSMPIWLLLLAESLETFNQIGSIIAAGGSYTILLDELYKLIYSFAIVGAVSLVCGSSYVAIWSYVGNAQTLRIRKAFVRKALRQEAAWFDTHVGDPQELPVLATNSLGRIEIALGRVVPDTFANLLSAVGCLAVSFGLDAPLALFMLCILPVIFICVGIVGCFMRKSSGMALKEFASAGAFASEVLTGIKTVASLRAEKWAAERYSSHVLQAQKYSVKAQVYSRLAAAIMGFLFYVTYTFAFIFGTYQAAQRADVEASQRIPFACYFLTDCGIHGSYVMVCIYGVVLTAQFIALMNPGLNSISLGQIAASEIYSTIERTPEIDGTDDMKGVKLDDSYDGSVEMRHVIFAYPSSRPSTIIFNNFHLKIEPGSSVALVGPSGSGKSSLSKLLLRLYDPIGGQILVGGYPLTEVNVKSWREQIGYVSQEPNFFPGTIRENIASGSNGTVTDEEVKQAALAASAHEFIMELPEGYDTFYSGSSMQLSGGQIQRICIARALIRNPKILLLDEATSALDTASEKVVQDALVKIRSERKLTTVTVAHRLSTIVDSDKIVVIADGEIQECGTHAELLSDKDGIYSTLCEGQGLTADAAGKSYESSSAVETSTTAAANGNGRTNDIEGDAGKEELDEAEKKDAYDYKEINRRLRGFTKDEFWYSLAGYSGGILVGCLPAGEAVLFGLITGNFFLIEDGDEMRYVNYHLSLWFLLLAAISFIGNIMMGVGFGVGGCRLTRKLRVLVFDKFMRFSMGWFDRPENSVGELTTSLEEDSEIAGNVTGLQQGQRIQTMTCLVAGMVVALYYSYQVGLIAIACVPLILGGSLVRAKFAKSSSNDGATFTGNYVSPATLLERSFHDIVVLQAYGNQDSASSWYSESLESDVDFMKKKSMMDGLAFGASQFSVFGTFALIFWIGIRLMIGGKLGFTDFFVALLAVMFSSFGAGQTGADFSARKRGVEAAGRLFAISDGEVDVEMDPFSTDGSKPSSINGKLSFSHCHFSYPTRNAPIYYKRGDRDGFSLDINAKQTVAFTGKSGCGKSTALQLLLRFYRIDKGSIHLDDNDLMKLNLGWLREQIGYVGQMPVLFEGSVKDNLLLGKPDATEEEIIAATKAANAHDFISKLSNGYDTNIGVGGMLLSGGQRQRIATRAVVKNPQMLVLDEATAALDNESERVVQAALDQMQLNNPRTTLVVAHRLETIKGCDKIVVLDKGGVKEEGTHSELLELNGVYHGLWMKQGGA</sequence>
<dbReference type="CDD" id="cd18578">
    <property type="entry name" value="ABC_6TM_Pgp_ABCB1_D2_like"/>
    <property type="match status" value="1"/>
</dbReference>
<evidence type="ECO:0000256" key="6">
    <source>
        <dbReference type="ARBA" id="ARBA00022741"/>
    </source>
</evidence>
<protein>
    <submittedName>
        <fullName evidence="15">Uncharacterized protein</fullName>
    </submittedName>
</protein>
<feature type="transmembrane region" description="Helical" evidence="12">
    <location>
        <begin position="900"/>
        <end position="917"/>
    </location>
</feature>
<dbReference type="PANTHER" id="PTHR43394:SF1">
    <property type="entry name" value="ATP-BINDING CASSETTE SUB-FAMILY B MEMBER 10, MITOCHONDRIAL"/>
    <property type="match status" value="1"/>
</dbReference>
<dbReference type="InterPro" id="IPR036640">
    <property type="entry name" value="ABC1_TM_sf"/>
</dbReference>
<dbReference type="InterPro" id="IPR011527">
    <property type="entry name" value="ABC1_TM_dom"/>
</dbReference>
<dbReference type="InterPro" id="IPR039421">
    <property type="entry name" value="Type_1_exporter"/>
</dbReference>
<keyword evidence="4 12" id="KW-0812">Transmembrane</keyword>
<comment type="subcellular location">
    <subcellularLocation>
        <location evidence="1">Membrane</location>
        <topology evidence="1">Multi-pass membrane protein</topology>
    </subcellularLocation>
</comment>
<evidence type="ECO:0000256" key="9">
    <source>
        <dbReference type="ARBA" id="ARBA00023136"/>
    </source>
</evidence>
<dbReference type="InterPro" id="IPR017871">
    <property type="entry name" value="ABC_transporter-like_CS"/>
</dbReference>
<evidence type="ECO:0000256" key="11">
    <source>
        <dbReference type="SAM" id="MobiDB-lite"/>
    </source>
</evidence>
<accession>A0ABD3P290</accession>
<comment type="caution">
    <text evidence="15">The sequence shown here is derived from an EMBL/GenBank/DDBJ whole genome shotgun (WGS) entry which is preliminary data.</text>
</comment>
<feature type="transmembrane region" description="Helical" evidence="12">
    <location>
        <begin position="796"/>
        <end position="820"/>
    </location>
</feature>
<dbReference type="Proteomes" id="UP001530400">
    <property type="component" value="Unassembled WGS sequence"/>
</dbReference>
<dbReference type="Gene3D" id="1.20.1560.10">
    <property type="entry name" value="ABC transporter type 1, transmembrane domain"/>
    <property type="match status" value="2"/>
</dbReference>
<evidence type="ECO:0000259" key="13">
    <source>
        <dbReference type="PROSITE" id="PS50893"/>
    </source>
</evidence>
<feature type="domain" description="ABC transporter" evidence="13">
    <location>
        <begin position="438"/>
        <end position="678"/>
    </location>
</feature>
<organism evidence="15 16">
    <name type="scientific">Cyclotella atomus</name>
    <dbReference type="NCBI Taxonomy" id="382360"/>
    <lineage>
        <taxon>Eukaryota</taxon>
        <taxon>Sar</taxon>
        <taxon>Stramenopiles</taxon>
        <taxon>Ochrophyta</taxon>
        <taxon>Bacillariophyta</taxon>
        <taxon>Coscinodiscophyceae</taxon>
        <taxon>Thalassiosirophycidae</taxon>
        <taxon>Stephanodiscales</taxon>
        <taxon>Stephanodiscaceae</taxon>
        <taxon>Cyclotella</taxon>
    </lineage>
</organism>
<keyword evidence="8 12" id="KW-1133">Transmembrane helix</keyword>
<keyword evidence="9 12" id="KW-0472">Membrane</keyword>
<evidence type="ECO:0000256" key="10">
    <source>
        <dbReference type="ARBA" id="ARBA00023180"/>
    </source>
</evidence>